<keyword evidence="1" id="KW-1133">Transmembrane helix</keyword>
<evidence type="ECO:0000313" key="3">
    <source>
        <dbReference type="Proteomes" id="UP000530928"/>
    </source>
</evidence>
<name>A0A7W0CP05_9ACTN</name>
<dbReference type="EMBL" id="JACDUR010000006">
    <property type="protein sequence ID" value="MBA2894657.1"/>
    <property type="molecule type" value="Genomic_DNA"/>
</dbReference>
<reference evidence="2 3" key="1">
    <citation type="submission" date="2020-07" db="EMBL/GenBank/DDBJ databases">
        <title>Genomic Encyclopedia of Type Strains, Phase IV (KMG-IV): sequencing the most valuable type-strain genomes for metagenomic binning, comparative biology and taxonomic classification.</title>
        <authorList>
            <person name="Goeker M."/>
        </authorList>
    </citation>
    <scope>NUCLEOTIDE SEQUENCE [LARGE SCALE GENOMIC DNA]</scope>
    <source>
        <strain evidence="2 3">DSM 45533</strain>
    </source>
</reference>
<sequence>MNDIEERLRAALHARAQTYDISPGAWHEVRRRTERGGRARLWLPAALAVAVAAALVAPAVSRTDPPRPDAAADPVIDQLTAGSSPLGGPVTLDDPSGVELWFARGRQGEVEVCFRIDRPRSGGCRITAGFELSSQQALYMGTTEVAGAEEFVDYGVFRGEPATVTALTRDGSVVEGSMEQPPGAPMPIWSIPLKAADQVGEIRFTGAEGGQLAVLRRASLPDPPAPADPALTLPGGLLAYRAEGPEDVLFTRRGMPLGRTPLDPVQTPRLIPGEGLLFGVVSGATAHVTVTFHDGEKGVDTVPDPWGLGLALFALPDGETAMTSWAGLDASGTELWRVRTEVDEEYFTRWRIGEPVTVPGSEGSVGGPFRLWWADVPGQGRQVCGTLGCVPSSQDALGPSGARITTYLPEGAEVTRYGAAGEGWTSVTAVAADGRRFPGSFVRPPGAAYRLWFLRYPRDARIAAIAVGHGDGEKERLHPQ</sequence>
<organism evidence="2 3">
    <name type="scientific">Nonomuraea soli</name>
    <dbReference type="NCBI Taxonomy" id="1032476"/>
    <lineage>
        <taxon>Bacteria</taxon>
        <taxon>Bacillati</taxon>
        <taxon>Actinomycetota</taxon>
        <taxon>Actinomycetes</taxon>
        <taxon>Streptosporangiales</taxon>
        <taxon>Streptosporangiaceae</taxon>
        <taxon>Nonomuraea</taxon>
    </lineage>
</organism>
<dbReference type="AlphaFoldDB" id="A0A7W0CP05"/>
<keyword evidence="1" id="KW-0812">Transmembrane</keyword>
<protein>
    <submittedName>
        <fullName evidence="2">Uncharacterized protein</fullName>
    </submittedName>
</protein>
<comment type="caution">
    <text evidence="2">The sequence shown here is derived from an EMBL/GenBank/DDBJ whole genome shotgun (WGS) entry which is preliminary data.</text>
</comment>
<accession>A0A7W0CP05</accession>
<dbReference type="Proteomes" id="UP000530928">
    <property type="component" value="Unassembled WGS sequence"/>
</dbReference>
<keyword evidence="1" id="KW-0472">Membrane</keyword>
<gene>
    <name evidence="2" type="ORF">HNR30_006029</name>
</gene>
<proteinExistence type="predicted"/>
<dbReference type="RefSeq" id="WP_181613405.1">
    <property type="nucleotide sequence ID" value="NZ_BAABAM010000004.1"/>
</dbReference>
<keyword evidence="3" id="KW-1185">Reference proteome</keyword>
<evidence type="ECO:0000256" key="1">
    <source>
        <dbReference type="SAM" id="Phobius"/>
    </source>
</evidence>
<evidence type="ECO:0000313" key="2">
    <source>
        <dbReference type="EMBL" id="MBA2894657.1"/>
    </source>
</evidence>
<feature type="transmembrane region" description="Helical" evidence="1">
    <location>
        <begin position="41"/>
        <end position="60"/>
    </location>
</feature>